<comment type="pathway">
    <text evidence="6">Metabolic intermediate biosynthesis; acetyl-CoA biosynthesis; acetyl-CoA from acetate: step 1/2.</text>
</comment>
<gene>
    <name evidence="6" type="primary">ackA</name>
    <name evidence="8" type="ORF">Cflav_PD6145</name>
</gene>
<reference evidence="8 9" key="1">
    <citation type="journal article" date="2011" name="J. Bacteriol.">
        <title>Genome sequence of 'Pedosphaera parvula' Ellin514, an aerobic Verrucomicrobial isolate from pasture soil.</title>
        <authorList>
            <person name="Kant R."/>
            <person name="van Passel M.W."/>
            <person name="Sangwan P."/>
            <person name="Palva A."/>
            <person name="Lucas S."/>
            <person name="Copeland A."/>
            <person name="Lapidus A."/>
            <person name="Glavina Del Rio T."/>
            <person name="Dalin E."/>
            <person name="Tice H."/>
            <person name="Bruce D."/>
            <person name="Goodwin L."/>
            <person name="Pitluck S."/>
            <person name="Chertkov O."/>
            <person name="Larimer F.W."/>
            <person name="Land M.L."/>
            <person name="Hauser L."/>
            <person name="Brettin T.S."/>
            <person name="Detter J.C."/>
            <person name="Han S."/>
            <person name="de Vos W.M."/>
            <person name="Janssen P.H."/>
            <person name="Smidt H."/>
        </authorList>
    </citation>
    <scope>NUCLEOTIDE SEQUENCE [LARGE SCALE GENOMIC DNA]</scope>
    <source>
        <strain evidence="8 9">Ellin514</strain>
    </source>
</reference>
<keyword evidence="3 6" id="KW-0547">Nucleotide-binding</keyword>
<evidence type="ECO:0000313" key="8">
    <source>
        <dbReference type="EMBL" id="EEF58402.1"/>
    </source>
</evidence>
<accession>B9XP46</accession>
<dbReference type="InterPro" id="IPR043129">
    <property type="entry name" value="ATPase_NBD"/>
</dbReference>
<dbReference type="GO" id="GO:0000287">
    <property type="term" value="F:magnesium ion binding"/>
    <property type="evidence" value="ECO:0007669"/>
    <property type="project" value="UniProtKB-UniRule"/>
</dbReference>
<dbReference type="GO" id="GO:0005737">
    <property type="term" value="C:cytoplasm"/>
    <property type="evidence" value="ECO:0007669"/>
    <property type="project" value="UniProtKB-SubCell"/>
</dbReference>
<dbReference type="NCBIfam" id="TIGR00016">
    <property type="entry name" value="ackA"/>
    <property type="match status" value="1"/>
</dbReference>
<evidence type="ECO:0000313" key="9">
    <source>
        <dbReference type="Proteomes" id="UP000003688"/>
    </source>
</evidence>
<comment type="subcellular location">
    <subcellularLocation>
        <location evidence="6">Cytoplasm</location>
    </subcellularLocation>
</comment>
<comment type="caution">
    <text evidence="8">The sequence shown here is derived from an EMBL/GenBank/DDBJ whole genome shotgun (WGS) entry which is preliminary data.</text>
</comment>
<name>B9XP46_PEDPL</name>
<feature type="binding site" evidence="6">
    <location>
        <begin position="336"/>
        <end position="340"/>
    </location>
    <ligand>
        <name>ATP</name>
        <dbReference type="ChEBI" id="CHEBI:30616"/>
    </ligand>
</feature>
<dbReference type="InterPro" id="IPR004372">
    <property type="entry name" value="Ac/propionate_kinase"/>
</dbReference>
<dbReference type="InterPro" id="IPR023865">
    <property type="entry name" value="Aliphatic_acid_kinase_CS"/>
</dbReference>
<keyword evidence="2 6" id="KW-0808">Transferase</keyword>
<dbReference type="PROSITE" id="PS01075">
    <property type="entry name" value="ACETATE_KINASE_1"/>
    <property type="match status" value="1"/>
</dbReference>
<keyword evidence="6" id="KW-0460">Magnesium</keyword>
<dbReference type="EMBL" id="ABOX02000044">
    <property type="protein sequence ID" value="EEF58402.1"/>
    <property type="molecule type" value="Genomic_DNA"/>
</dbReference>
<dbReference type="HAMAP" id="MF_00020">
    <property type="entry name" value="Acetate_kinase"/>
    <property type="match status" value="1"/>
</dbReference>
<dbReference type="EC" id="2.7.2.1" evidence="6"/>
<feature type="active site" description="Proton donor/acceptor" evidence="6">
    <location>
        <position position="156"/>
    </location>
</feature>
<dbReference type="Proteomes" id="UP000003688">
    <property type="component" value="Unassembled WGS sequence"/>
</dbReference>
<evidence type="ECO:0000256" key="7">
    <source>
        <dbReference type="RuleBase" id="RU003835"/>
    </source>
</evidence>
<feature type="binding site" evidence="6">
    <location>
        <position position="99"/>
    </location>
    <ligand>
        <name>substrate</name>
    </ligand>
</feature>
<keyword evidence="4 6" id="KW-0418">Kinase</keyword>
<keyword evidence="5 6" id="KW-0067">ATP-binding</keyword>
<comment type="cofactor">
    <cofactor evidence="6">
        <name>Mg(2+)</name>
        <dbReference type="ChEBI" id="CHEBI:18420"/>
    </cofactor>
    <cofactor evidence="6">
        <name>Mn(2+)</name>
        <dbReference type="ChEBI" id="CHEBI:29035"/>
    </cofactor>
    <text evidence="6">Mg(2+). Can also accept Mn(2+).</text>
</comment>
<dbReference type="GO" id="GO:0005524">
    <property type="term" value="F:ATP binding"/>
    <property type="evidence" value="ECO:0007669"/>
    <property type="project" value="UniProtKB-KW"/>
</dbReference>
<feature type="binding site" evidence="6">
    <location>
        <begin position="289"/>
        <end position="291"/>
    </location>
    <ligand>
        <name>ATP</name>
        <dbReference type="ChEBI" id="CHEBI:30616"/>
    </ligand>
</feature>
<keyword evidence="6" id="KW-0479">Metal-binding</keyword>
<dbReference type="Pfam" id="PF00871">
    <property type="entry name" value="Acetate_kinase"/>
    <property type="match status" value="1"/>
</dbReference>
<dbReference type="STRING" id="320771.Cflav_PD6145"/>
<feature type="binding site" evidence="6">
    <location>
        <position position="387"/>
    </location>
    <ligand>
        <name>Mg(2+)</name>
        <dbReference type="ChEBI" id="CHEBI:18420"/>
    </ligand>
</feature>
<dbReference type="PIRSF" id="PIRSF000722">
    <property type="entry name" value="Acetate_prop_kin"/>
    <property type="match status" value="1"/>
</dbReference>
<evidence type="ECO:0000256" key="2">
    <source>
        <dbReference type="ARBA" id="ARBA00022679"/>
    </source>
</evidence>
<evidence type="ECO:0000256" key="1">
    <source>
        <dbReference type="ARBA" id="ARBA00008748"/>
    </source>
</evidence>
<evidence type="ECO:0000256" key="5">
    <source>
        <dbReference type="ARBA" id="ARBA00022840"/>
    </source>
</evidence>
<dbReference type="AlphaFoldDB" id="B9XP46"/>
<evidence type="ECO:0000256" key="6">
    <source>
        <dbReference type="HAMAP-Rule" id="MF_00020"/>
    </source>
</evidence>
<comment type="subunit">
    <text evidence="6">Homodimer.</text>
</comment>
<feature type="site" description="Transition state stabilizer" evidence="6">
    <location>
        <position position="247"/>
    </location>
</feature>
<dbReference type="RefSeq" id="WP_007417582.1">
    <property type="nucleotide sequence ID" value="NZ_ABOX02000044.1"/>
</dbReference>
<feature type="binding site" evidence="6">
    <location>
        <position position="19"/>
    </location>
    <ligand>
        <name>Mg(2+)</name>
        <dbReference type="ChEBI" id="CHEBI:18420"/>
    </ligand>
</feature>
<dbReference type="GO" id="GO:0006085">
    <property type="term" value="P:acetyl-CoA biosynthetic process"/>
    <property type="evidence" value="ECO:0007669"/>
    <property type="project" value="UniProtKB-UniRule"/>
</dbReference>
<sequence>MERGKMTIPREPDRVLTINAGSSSLKFALFEGQDLLARRLIGKFERIGFSDALFTATDLKTKRSWEKHMALKDHAACLPLLREVLGEADMLSVHVISHRIVHGGMHLREPRVVTEELIRELRSLRLFAPEHLPAEIALLSEFSRYYPETPQVACFDTAFHRDMPRVSQLLPIPRRYDEKGVRRYGFHGLSYSYLMRELQRIDREAARGKIILAHLGNGASMAAVKEGRGIDTTMAFTPAAGLVMSTRTGDLDPGLMAYFARAEDMTATQFNEMVNKQSGLLGVSELSSDIRDLLARESNDVRAAEAIALFCHQARKWIGALSAALGGLDTLIFSGGIGENSVVIRKRICEGLEFLGIEVDQRANETNAPIISKAEARAIVRVIPTDEELSLAEAAVEVLGQRSEAGSFKPKIKIEGMV</sequence>
<dbReference type="PANTHER" id="PTHR21060">
    <property type="entry name" value="ACETATE KINASE"/>
    <property type="match status" value="1"/>
</dbReference>
<organism evidence="8 9">
    <name type="scientific">Pedosphaera parvula (strain Ellin514)</name>
    <dbReference type="NCBI Taxonomy" id="320771"/>
    <lineage>
        <taxon>Bacteria</taxon>
        <taxon>Pseudomonadati</taxon>
        <taxon>Verrucomicrobiota</taxon>
        <taxon>Pedosphaerae</taxon>
        <taxon>Pedosphaerales</taxon>
        <taxon>Pedosphaeraceae</taxon>
        <taxon>Pedosphaera</taxon>
    </lineage>
</organism>
<dbReference type="GO" id="GO:0006083">
    <property type="term" value="P:acetate metabolic process"/>
    <property type="evidence" value="ECO:0007669"/>
    <property type="project" value="TreeGrafter"/>
</dbReference>
<evidence type="ECO:0000256" key="4">
    <source>
        <dbReference type="ARBA" id="ARBA00022777"/>
    </source>
</evidence>
<keyword evidence="6" id="KW-0963">Cytoplasm</keyword>
<comment type="catalytic activity">
    <reaction evidence="6">
        <text>acetate + ATP = acetyl phosphate + ADP</text>
        <dbReference type="Rhea" id="RHEA:11352"/>
        <dbReference type="ChEBI" id="CHEBI:22191"/>
        <dbReference type="ChEBI" id="CHEBI:30089"/>
        <dbReference type="ChEBI" id="CHEBI:30616"/>
        <dbReference type="ChEBI" id="CHEBI:456216"/>
        <dbReference type="EC" id="2.7.2.1"/>
    </reaction>
</comment>
<dbReference type="PANTHER" id="PTHR21060:SF15">
    <property type="entry name" value="ACETATE KINASE-RELATED"/>
    <property type="match status" value="1"/>
</dbReference>
<feature type="site" description="Transition state stabilizer" evidence="6">
    <location>
        <position position="187"/>
    </location>
</feature>
<comment type="similarity">
    <text evidence="1 6 7">Belongs to the acetokinase family.</text>
</comment>
<comment type="function">
    <text evidence="6">Catalyzes the formation of acetyl phosphate from acetate and ATP. Can also catalyze the reverse reaction.</text>
</comment>
<dbReference type="Gene3D" id="3.30.420.40">
    <property type="match status" value="2"/>
</dbReference>
<feature type="binding site" evidence="6">
    <location>
        <begin position="214"/>
        <end position="218"/>
    </location>
    <ligand>
        <name>ATP</name>
        <dbReference type="ChEBI" id="CHEBI:30616"/>
    </ligand>
</feature>
<evidence type="ECO:0000256" key="3">
    <source>
        <dbReference type="ARBA" id="ARBA00022741"/>
    </source>
</evidence>
<dbReference type="PRINTS" id="PR00471">
    <property type="entry name" value="ACETATEKNASE"/>
</dbReference>
<dbReference type="PROSITE" id="PS01076">
    <property type="entry name" value="ACETATE_KINASE_2"/>
    <property type="match status" value="1"/>
</dbReference>
<keyword evidence="9" id="KW-1185">Reference proteome</keyword>
<dbReference type="GO" id="GO:0008776">
    <property type="term" value="F:acetate kinase activity"/>
    <property type="evidence" value="ECO:0007669"/>
    <property type="project" value="UniProtKB-UniRule"/>
</dbReference>
<feature type="binding site" evidence="6">
    <location>
        <position position="26"/>
    </location>
    <ligand>
        <name>ATP</name>
        <dbReference type="ChEBI" id="CHEBI:30616"/>
    </ligand>
</feature>
<dbReference type="InterPro" id="IPR000890">
    <property type="entry name" value="Aliphatic_acid_kin_short-chain"/>
</dbReference>
<dbReference type="SUPFAM" id="SSF53067">
    <property type="entry name" value="Actin-like ATPase domain"/>
    <property type="match status" value="2"/>
</dbReference>
<proteinExistence type="inferred from homology"/>
<protein>
    <recommendedName>
        <fullName evidence="6">Acetate kinase</fullName>
        <ecNumber evidence="6">2.7.2.1</ecNumber>
    </recommendedName>
    <alternativeName>
        <fullName evidence="6">Acetokinase</fullName>
    </alternativeName>
</protein>
<dbReference type="UniPathway" id="UPA00340">
    <property type="reaction ID" value="UER00458"/>
</dbReference>